<dbReference type="InterPro" id="IPR017144">
    <property type="entry name" value="Xaa-Arg_dipeptidase"/>
</dbReference>
<dbReference type="GO" id="GO:0046657">
    <property type="term" value="P:folic acid catabolic process"/>
    <property type="evidence" value="ECO:0007669"/>
    <property type="project" value="TreeGrafter"/>
</dbReference>
<dbReference type="EMBL" id="UINC01082670">
    <property type="protein sequence ID" value="SVC27653.1"/>
    <property type="molecule type" value="Genomic_DNA"/>
</dbReference>
<gene>
    <name evidence="2" type="ORF">METZ01_LOCUS280507</name>
</gene>
<dbReference type="NCBIfam" id="TIGR01891">
    <property type="entry name" value="amidohydrolases"/>
    <property type="match status" value="1"/>
</dbReference>
<dbReference type="PANTHER" id="PTHR30575">
    <property type="entry name" value="PEPTIDASE M20"/>
    <property type="match status" value="1"/>
</dbReference>
<evidence type="ECO:0000313" key="2">
    <source>
        <dbReference type="EMBL" id="SVC27653.1"/>
    </source>
</evidence>
<dbReference type="GO" id="GO:0071713">
    <property type="term" value="F:para-aminobenzoyl-glutamate hydrolase activity"/>
    <property type="evidence" value="ECO:0007669"/>
    <property type="project" value="TreeGrafter"/>
</dbReference>
<accession>A0A382KVS4</accession>
<reference evidence="2" key="1">
    <citation type="submission" date="2018-05" db="EMBL/GenBank/DDBJ databases">
        <authorList>
            <person name="Lanie J.A."/>
            <person name="Ng W.-L."/>
            <person name="Kazmierczak K.M."/>
            <person name="Andrzejewski T.M."/>
            <person name="Davidsen T.M."/>
            <person name="Wayne K.J."/>
            <person name="Tettelin H."/>
            <person name="Glass J.I."/>
            <person name="Rusch D."/>
            <person name="Podicherti R."/>
            <person name="Tsui H.-C.T."/>
            <person name="Winkler M.E."/>
        </authorList>
    </citation>
    <scope>NUCLEOTIDE SEQUENCE</scope>
</reference>
<evidence type="ECO:0000259" key="1">
    <source>
        <dbReference type="Pfam" id="PF07687"/>
    </source>
</evidence>
<dbReference type="FunFam" id="3.30.70.360:FF:000004">
    <property type="entry name" value="Peptidase M20 domain-containing protein 2"/>
    <property type="match status" value="1"/>
</dbReference>
<organism evidence="2">
    <name type="scientific">marine metagenome</name>
    <dbReference type="NCBI Taxonomy" id="408172"/>
    <lineage>
        <taxon>unclassified sequences</taxon>
        <taxon>metagenomes</taxon>
        <taxon>ecological metagenomes</taxon>
    </lineage>
</organism>
<dbReference type="InterPro" id="IPR017439">
    <property type="entry name" value="Amidohydrolase"/>
</dbReference>
<name>A0A382KVS4_9ZZZZ</name>
<dbReference type="SUPFAM" id="SSF53187">
    <property type="entry name" value="Zn-dependent exopeptidases"/>
    <property type="match status" value="1"/>
</dbReference>
<dbReference type="InterPro" id="IPR002933">
    <property type="entry name" value="Peptidase_M20"/>
</dbReference>
<protein>
    <recommendedName>
        <fullName evidence="1">Peptidase M20 dimerisation domain-containing protein</fullName>
    </recommendedName>
</protein>
<dbReference type="InterPro" id="IPR036264">
    <property type="entry name" value="Bact_exopeptidase_dim_dom"/>
</dbReference>
<dbReference type="GO" id="GO:0005737">
    <property type="term" value="C:cytoplasm"/>
    <property type="evidence" value="ECO:0007669"/>
    <property type="project" value="TreeGrafter"/>
</dbReference>
<feature type="domain" description="Peptidase M20 dimerisation" evidence="1">
    <location>
        <begin position="148"/>
        <end position="245"/>
    </location>
</feature>
<dbReference type="SUPFAM" id="SSF55031">
    <property type="entry name" value="Bacterial exopeptidase dimerisation domain"/>
    <property type="match status" value="1"/>
</dbReference>
<dbReference type="Pfam" id="PF01546">
    <property type="entry name" value="Peptidase_M20"/>
    <property type="match status" value="1"/>
</dbReference>
<dbReference type="Gene3D" id="3.40.630.10">
    <property type="entry name" value="Zn peptidases"/>
    <property type="match status" value="1"/>
</dbReference>
<proteinExistence type="predicted"/>
<dbReference type="InterPro" id="IPR052030">
    <property type="entry name" value="Peptidase_M20/M20A_hydrolases"/>
</dbReference>
<dbReference type="GO" id="GO:0016805">
    <property type="term" value="F:dipeptidase activity"/>
    <property type="evidence" value="ECO:0007669"/>
    <property type="project" value="InterPro"/>
</dbReference>
<dbReference type="PANTHER" id="PTHR30575:SF0">
    <property type="entry name" value="XAA-ARG DIPEPTIDASE"/>
    <property type="match status" value="1"/>
</dbReference>
<dbReference type="InterPro" id="IPR011650">
    <property type="entry name" value="Peptidase_M20_dimer"/>
</dbReference>
<feature type="non-terminal residue" evidence="2">
    <location>
        <position position="1"/>
    </location>
</feature>
<sequence length="413" mass="44959">EEHKSSKILSDYAEKNGFNIERGVAGMPTAFIATYGSGRPRIGILGEFDANAGISQKAQSTKEALIEGAPGHGCGHNLFGTGSLGAAIAIKELIQKKELKGTIVFYGTPAEETIFGKVWFAREGLFNDLDLCMDWHPGDDVEAGTQSSKALIDFRVKYWGKAAHASADPWNGFSAVDGMELLTTGINYYREHIKPTARIHYQIEKAGDVVNVVPEKAQIWVRVRENDRESLNVLYERVKKMAAAAAMMAEVDYDIELISGIYEILPNRSGATLVQNNFEMLGPILYTDEETEYAKAIQRATGKPEVGMDGAIHALKETKPAQGGSTDVGDVSQLVPVVRLSTPAAPKDAPWHSWAVVACTGMSIGHKGMLKASNALGMTMVDLFENPQLIKEVKAEFKERKGNSKYVPMIPPG</sequence>
<dbReference type="AlphaFoldDB" id="A0A382KVS4"/>
<feature type="non-terminal residue" evidence="2">
    <location>
        <position position="413"/>
    </location>
</feature>
<dbReference type="PIRSF" id="PIRSF037226">
    <property type="entry name" value="Amidohydrolase_ACY1L2_prd"/>
    <property type="match status" value="1"/>
</dbReference>
<dbReference type="Pfam" id="PF07687">
    <property type="entry name" value="M20_dimer"/>
    <property type="match status" value="1"/>
</dbReference>
<dbReference type="Gene3D" id="3.30.70.360">
    <property type="match status" value="1"/>
</dbReference>